<keyword evidence="2" id="KW-0012">Acyltransferase</keyword>
<protein>
    <submittedName>
        <fullName evidence="2">Acyltransferase</fullName>
    </submittedName>
</protein>
<sequence length="266" mass="31420">MNKYILYLPFGYTYLSRIKTIPKLISFILTIPIPCFVFFYFGLLSSSERDLSIGAGFVVSYVCVYIFYENGYIQNDIKTVKKERNPTLRIVGELYDFIDTNYYSIILLRTLFFVFLLFLVLYVTPYIIIIKIISYAFFTSVIYYFHNNIRNAFKTVTFFILSSSRFIFPILIFSSVMVPEKLAYIPLSVLIYTLPALLIYSTKSFGLMHFIIGNENKYKIIYYFIMAVVFLLLYLLSLNNSVWLIMLIIFFYMMILVFIKEIIVNK</sequence>
<dbReference type="EMBL" id="KP710591">
    <property type="protein sequence ID" value="AJR19382.1"/>
    <property type="molecule type" value="Genomic_DNA"/>
</dbReference>
<feature type="transmembrane region" description="Helical" evidence="1">
    <location>
        <begin position="220"/>
        <end position="236"/>
    </location>
</feature>
<feature type="transmembrane region" description="Helical" evidence="1">
    <location>
        <begin position="51"/>
        <end position="68"/>
    </location>
</feature>
<dbReference type="AlphaFoldDB" id="A0A0D3QUA7"/>
<reference evidence="2" key="2">
    <citation type="journal article" date="2016" name="PLoS ONE">
        <title>Comparison of O-Antigen Gene Clusters of All O-Serogroups of Escherichia coli and Proposal for Adopting a New Nomenclature for O-Typing.</title>
        <authorList>
            <person name="DebRoy C."/>
            <person name="Fratamico P.M."/>
            <person name="Yan X."/>
            <person name="Baranzoni G."/>
            <person name="Liu Y."/>
            <person name="Needleman D.S."/>
            <person name="Tebbs R."/>
            <person name="O'Connell C.D."/>
            <person name="Allred A."/>
            <person name="Swimley M."/>
            <person name="Mwangi M."/>
            <person name="Kapur V."/>
            <person name="Raygoza Garay J.A."/>
            <person name="Roberts E.L."/>
            <person name="Katani R."/>
        </authorList>
    </citation>
    <scope>NUCLEOTIDE SEQUENCE</scope>
    <source>
        <strain evidence="2">22-56</strain>
    </source>
</reference>
<gene>
    <name evidence="2" type="primary">wbuO</name>
</gene>
<name>A0A0D3QUA7_ECOLX</name>
<reference evidence="2" key="1">
    <citation type="submission" date="2015-01" db="EMBL/GenBank/DDBJ databases">
        <authorList>
            <person name="Xiang T."/>
            <person name="Song Y."/>
            <person name="Huang L."/>
            <person name="Wang B."/>
            <person name="Wu P."/>
        </authorList>
    </citation>
    <scope>NUCLEOTIDE SEQUENCE</scope>
    <source>
        <strain evidence="2">22-56</strain>
    </source>
</reference>
<feature type="transmembrane region" description="Helical" evidence="1">
    <location>
        <begin position="102"/>
        <end position="120"/>
    </location>
</feature>
<keyword evidence="1" id="KW-0812">Transmembrane</keyword>
<feature type="transmembrane region" description="Helical" evidence="1">
    <location>
        <begin position="157"/>
        <end position="176"/>
    </location>
</feature>
<accession>A0A0D3QUA7</accession>
<feature type="transmembrane region" description="Helical" evidence="1">
    <location>
        <begin position="126"/>
        <end position="145"/>
    </location>
</feature>
<dbReference type="GO" id="GO:0016746">
    <property type="term" value="F:acyltransferase activity"/>
    <property type="evidence" value="ECO:0007669"/>
    <property type="project" value="UniProtKB-KW"/>
</dbReference>
<keyword evidence="1" id="KW-0472">Membrane</keyword>
<evidence type="ECO:0000256" key="1">
    <source>
        <dbReference type="SAM" id="Phobius"/>
    </source>
</evidence>
<evidence type="ECO:0000313" key="2">
    <source>
        <dbReference type="EMBL" id="AJR19382.1"/>
    </source>
</evidence>
<proteinExistence type="predicted"/>
<keyword evidence="1" id="KW-1133">Transmembrane helix</keyword>
<feature type="transmembrane region" description="Helical" evidence="1">
    <location>
        <begin position="242"/>
        <end position="259"/>
    </location>
</feature>
<feature type="transmembrane region" description="Helical" evidence="1">
    <location>
        <begin position="24"/>
        <end position="45"/>
    </location>
</feature>
<organism evidence="2">
    <name type="scientific">Escherichia coli</name>
    <dbReference type="NCBI Taxonomy" id="562"/>
    <lineage>
        <taxon>Bacteria</taxon>
        <taxon>Pseudomonadati</taxon>
        <taxon>Pseudomonadota</taxon>
        <taxon>Gammaproteobacteria</taxon>
        <taxon>Enterobacterales</taxon>
        <taxon>Enterobacteriaceae</taxon>
        <taxon>Escherichia</taxon>
    </lineage>
</organism>
<feature type="transmembrane region" description="Helical" evidence="1">
    <location>
        <begin position="182"/>
        <end position="200"/>
    </location>
</feature>
<keyword evidence="2" id="KW-0808">Transferase</keyword>